<dbReference type="PANTHER" id="PTHR23513:SF6">
    <property type="entry name" value="MAJOR FACILITATOR SUPERFAMILY ASSOCIATED DOMAIN-CONTAINING PROTEIN"/>
    <property type="match status" value="1"/>
</dbReference>
<organism evidence="9 10">
    <name type="scientific">Arthrobacter zhaoxinii</name>
    <dbReference type="NCBI Taxonomy" id="2964616"/>
    <lineage>
        <taxon>Bacteria</taxon>
        <taxon>Bacillati</taxon>
        <taxon>Actinomycetota</taxon>
        <taxon>Actinomycetes</taxon>
        <taxon>Micrococcales</taxon>
        <taxon>Micrococcaceae</taxon>
        <taxon>Arthrobacter</taxon>
    </lineage>
</organism>
<evidence type="ECO:0000256" key="4">
    <source>
        <dbReference type="ARBA" id="ARBA00022692"/>
    </source>
</evidence>
<dbReference type="RefSeq" id="WP_260653519.1">
    <property type="nucleotide sequence ID" value="NZ_CP104275.1"/>
</dbReference>
<keyword evidence="10" id="KW-1185">Reference proteome</keyword>
<feature type="domain" description="Major facilitator superfamily (MFS) profile" evidence="8">
    <location>
        <begin position="228"/>
        <end position="446"/>
    </location>
</feature>
<feature type="transmembrane region" description="Helical" evidence="7">
    <location>
        <begin position="97"/>
        <end position="126"/>
    </location>
</feature>
<dbReference type="PANTHER" id="PTHR23513">
    <property type="entry name" value="INTEGRAL MEMBRANE EFFLUX PROTEIN-RELATED"/>
    <property type="match status" value="1"/>
</dbReference>
<keyword evidence="6 7" id="KW-0472">Membrane</keyword>
<dbReference type="EMBL" id="CP104275">
    <property type="protein sequence ID" value="UWX98433.1"/>
    <property type="molecule type" value="Genomic_DNA"/>
</dbReference>
<feature type="transmembrane region" description="Helical" evidence="7">
    <location>
        <begin position="336"/>
        <end position="356"/>
    </location>
</feature>
<evidence type="ECO:0000256" key="6">
    <source>
        <dbReference type="ARBA" id="ARBA00023136"/>
    </source>
</evidence>
<dbReference type="Proteomes" id="UP001059859">
    <property type="component" value="Chromosome"/>
</dbReference>
<dbReference type="SUPFAM" id="SSF103473">
    <property type="entry name" value="MFS general substrate transporter"/>
    <property type="match status" value="1"/>
</dbReference>
<reference evidence="9" key="1">
    <citation type="submission" date="2022-09" db="EMBL/GenBank/DDBJ databases">
        <title>Novel species in genus Arthrobacter.</title>
        <authorList>
            <person name="Liu Y."/>
        </authorList>
    </citation>
    <scope>NUCLEOTIDE SEQUENCE</scope>
    <source>
        <strain evidence="9">Zg-Y815</strain>
    </source>
</reference>
<evidence type="ECO:0000256" key="1">
    <source>
        <dbReference type="ARBA" id="ARBA00004651"/>
    </source>
</evidence>
<evidence type="ECO:0000256" key="5">
    <source>
        <dbReference type="ARBA" id="ARBA00022989"/>
    </source>
</evidence>
<gene>
    <name evidence="9" type="ORF">N2K95_07255</name>
</gene>
<dbReference type="InterPro" id="IPR010290">
    <property type="entry name" value="TM_effector"/>
</dbReference>
<feature type="transmembrane region" description="Helical" evidence="7">
    <location>
        <begin position="295"/>
        <end position="316"/>
    </location>
</feature>
<feature type="transmembrane region" description="Helical" evidence="7">
    <location>
        <begin position="60"/>
        <end position="77"/>
    </location>
</feature>
<evidence type="ECO:0000256" key="7">
    <source>
        <dbReference type="SAM" id="Phobius"/>
    </source>
</evidence>
<sequence length="446" mass="46515">MRGGGAKEVEPSLRRYPAFVRFWLASTVSDFGTYTTTLALSVLVLVTMNGTTLDQGLVNAARWAPYLLFGLVAGIWIDRFPRRTVLVGGDIGRAVILVGVCVTAAADGISVPVLLVLMFAFGLLALTSDAAYQSFLPQLVPRPLLTQANARLQQSDTAAQATGTAFAGGLVALVTAPVALLFDAVSYLLSAAVLLTLERPEPLAPVRSGQRLHRKIAEGLDWVYGHAYLGPLAWSTHLWFIGSAILGAVLPAVLLLDLGLGALGMGLVLGCAGIGAVIGTTLSTRLGTRWGTGRVIVAARLGQPVAVVLVALAPFVADPAYDGGGHGSPAEWPGELWAAFLLASAGQFLFGLAMGAEGPLEMGYRQAVTPDRLIARMSATMRSVNRGMIVIGAPLGGTLAAVAGTGTALWAAAGILLLSGFVLLFSKFRNARTEVQQLFDGEELVS</sequence>
<evidence type="ECO:0000256" key="2">
    <source>
        <dbReference type="ARBA" id="ARBA00022448"/>
    </source>
</evidence>
<evidence type="ECO:0000313" key="9">
    <source>
        <dbReference type="EMBL" id="UWX98433.1"/>
    </source>
</evidence>
<evidence type="ECO:0000256" key="3">
    <source>
        <dbReference type="ARBA" id="ARBA00022475"/>
    </source>
</evidence>
<dbReference type="InterPro" id="IPR020846">
    <property type="entry name" value="MFS_dom"/>
</dbReference>
<dbReference type="PROSITE" id="PS50850">
    <property type="entry name" value="MFS"/>
    <property type="match status" value="1"/>
</dbReference>
<keyword evidence="4 7" id="KW-0812">Transmembrane</keyword>
<keyword evidence="3" id="KW-1003">Cell membrane</keyword>
<dbReference type="InterPro" id="IPR036259">
    <property type="entry name" value="MFS_trans_sf"/>
</dbReference>
<name>A0ABY5YU26_9MICC</name>
<comment type="subcellular location">
    <subcellularLocation>
        <location evidence="1">Cell membrane</location>
        <topology evidence="1">Multi-pass membrane protein</topology>
    </subcellularLocation>
</comment>
<dbReference type="Gene3D" id="1.20.1250.20">
    <property type="entry name" value="MFS general substrate transporter like domains"/>
    <property type="match status" value="2"/>
</dbReference>
<proteinExistence type="predicted"/>
<feature type="transmembrane region" description="Helical" evidence="7">
    <location>
        <begin position="408"/>
        <end position="426"/>
    </location>
</feature>
<evidence type="ECO:0000259" key="8">
    <source>
        <dbReference type="PROSITE" id="PS50850"/>
    </source>
</evidence>
<feature type="transmembrane region" description="Helical" evidence="7">
    <location>
        <begin position="262"/>
        <end position="283"/>
    </location>
</feature>
<keyword evidence="5 7" id="KW-1133">Transmembrane helix</keyword>
<protein>
    <submittedName>
        <fullName evidence="9">MFS transporter</fullName>
    </submittedName>
</protein>
<dbReference type="Pfam" id="PF05977">
    <property type="entry name" value="MFS_3"/>
    <property type="match status" value="1"/>
</dbReference>
<evidence type="ECO:0000313" key="10">
    <source>
        <dbReference type="Proteomes" id="UP001059859"/>
    </source>
</evidence>
<feature type="transmembrane region" description="Helical" evidence="7">
    <location>
        <begin position="384"/>
        <end position="402"/>
    </location>
</feature>
<feature type="transmembrane region" description="Helical" evidence="7">
    <location>
        <begin position="170"/>
        <end position="197"/>
    </location>
</feature>
<feature type="transmembrane region" description="Helical" evidence="7">
    <location>
        <begin position="22"/>
        <end position="48"/>
    </location>
</feature>
<keyword evidence="2" id="KW-0813">Transport</keyword>
<feature type="transmembrane region" description="Helical" evidence="7">
    <location>
        <begin position="238"/>
        <end position="256"/>
    </location>
</feature>
<dbReference type="CDD" id="cd06173">
    <property type="entry name" value="MFS_MefA_like"/>
    <property type="match status" value="1"/>
</dbReference>
<accession>A0ABY5YU26</accession>